<keyword evidence="4" id="KW-1185">Reference proteome</keyword>
<gene>
    <name evidence="2" type="ORF">JXQ802_LOCUS50716</name>
    <name evidence="1" type="ORF">PYM288_LOCUS34535</name>
</gene>
<evidence type="ECO:0000313" key="3">
    <source>
        <dbReference type="Proteomes" id="UP000663854"/>
    </source>
</evidence>
<evidence type="ECO:0000313" key="2">
    <source>
        <dbReference type="EMBL" id="CAF1622023.1"/>
    </source>
</evidence>
<sequence>MMNFDNLFRRFILTQSFVRGWGNPFHLQEIFTYRHEKIGLRDECLELKQKGNQNYLNVRFRLPLANYLPHLVSSQVATAHFQHVLSRDHRFGIDSIPIGICYAGTGDHGFSRRRLFTAVPLINQYPIGSILLENPYYGLRKPPDQSRSSLLWSDPPSRQFYKNKASQTFYDYLCERNRSIDSNKIVLNLIKDMMHLLMDEFTSLYNYSCSVQSNISNAMFIACTHDGYVLRDGIPHMNDVWPGIHIRYIPHGHVSAFLFNQSGFHHAAAEMLQRQEPNVKLKKHLIVSPISVTTPKNS</sequence>
<dbReference type="EMBL" id="CAJNOH010005320">
    <property type="protein sequence ID" value="CAF1395141.1"/>
    <property type="molecule type" value="Genomic_DNA"/>
</dbReference>
<dbReference type="Proteomes" id="UP000663870">
    <property type="component" value="Unassembled WGS sequence"/>
</dbReference>
<proteinExistence type="predicted"/>
<comment type="caution">
    <text evidence="1">The sequence shown here is derived from an EMBL/GenBank/DDBJ whole genome shotgun (WGS) entry which is preliminary data.</text>
</comment>
<protein>
    <submittedName>
        <fullName evidence="1">Uncharacterized protein</fullName>
    </submittedName>
</protein>
<dbReference type="PANTHER" id="PTHR13617">
    <property type="entry name" value="PROTEIN ABHD18"/>
    <property type="match status" value="1"/>
</dbReference>
<dbReference type="EMBL" id="CAJNOL010006807">
    <property type="protein sequence ID" value="CAF1622023.1"/>
    <property type="molecule type" value="Genomic_DNA"/>
</dbReference>
<dbReference type="AlphaFoldDB" id="A0A815KMM9"/>
<evidence type="ECO:0000313" key="4">
    <source>
        <dbReference type="Proteomes" id="UP000663870"/>
    </source>
</evidence>
<dbReference type="Proteomes" id="UP000663854">
    <property type="component" value="Unassembled WGS sequence"/>
</dbReference>
<dbReference type="PANTHER" id="PTHR13617:SF14">
    <property type="entry name" value="PROTEIN ABHD18"/>
    <property type="match status" value="1"/>
</dbReference>
<dbReference type="Pfam" id="PF09752">
    <property type="entry name" value="ABHD18"/>
    <property type="match status" value="2"/>
</dbReference>
<dbReference type="InterPro" id="IPR019149">
    <property type="entry name" value="ABHD18"/>
</dbReference>
<organism evidence="1 3">
    <name type="scientific">Rotaria sordida</name>
    <dbReference type="NCBI Taxonomy" id="392033"/>
    <lineage>
        <taxon>Eukaryota</taxon>
        <taxon>Metazoa</taxon>
        <taxon>Spiralia</taxon>
        <taxon>Gnathifera</taxon>
        <taxon>Rotifera</taxon>
        <taxon>Eurotatoria</taxon>
        <taxon>Bdelloidea</taxon>
        <taxon>Philodinida</taxon>
        <taxon>Philodinidae</taxon>
        <taxon>Rotaria</taxon>
    </lineage>
</organism>
<reference evidence="1" key="1">
    <citation type="submission" date="2021-02" db="EMBL/GenBank/DDBJ databases">
        <authorList>
            <person name="Nowell W R."/>
        </authorList>
    </citation>
    <scope>NUCLEOTIDE SEQUENCE</scope>
</reference>
<accession>A0A815KMM9</accession>
<name>A0A815KMM9_9BILA</name>
<evidence type="ECO:0000313" key="1">
    <source>
        <dbReference type="EMBL" id="CAF1395141.1"/>
    </source>
</evidence>